<evidence type="ECO:0000313" key="4">
    <source>
        <dbReference type="WBParaSite" id="TCNE_0000497701-mRNA-1"/>
    </source>
</evidence>
<sequence length="118" mass="13098">MKGGSVLRPVFFEFPDDKNTHDLGYQFMWGSAVMVVPAVYPGQNTVSGYLPTGAIWYSLRETEYGQLVQGGHQEFSARIDELPPVFLKGGTIISRQRPNTTTTASRMNPFEIIIALGE</sequence>
<dbReference type="PANTHER" id="PTHR22762:SF133">
    <property type="entry name" value="P-TYPE DOMAIN-CONTAINING PROTEIN"/>
    <property type="match status" value="1"/>
</dbReference>
<feature type="domain" description="Glycosyl hydrolase family 31 C-terminal" evidence="1">
    <location>
        <begin position="4"/>
        <end position="93"/>
    </location>
</feature>
<dbReference type="Proteomes" id="UP000050794">
    <property type="component" value="Unassembled WGS sequence"/>
</dbReference>
<accession>A0A183U907</accession>
<evidence type="ECO:0000313" key="2">
    <source>
        <dbReference type="EMBL" id="VDM33448.1"/>
    </source>
</evidence>
<keyword evidence="3" id="KW-1185">Reference proteome</keyword>
<proteinExistence type="predicted"/>
<protein>
    <submittedName>
        <fullName evidence="4">DUF5597 domain-containing protein</fullName>
    </submittedName>
</protein>
<dbReference type="GO" id="GO:0004558">
    <property type="term" value="F:alpha-1,4-glucosidase activity"/>
    <property type="evidence" value="ECO:0007669"/>
    <property type="project" value="TreeGrafter"/>
</dbReference>
<dbReference type="AlphaFoldDB" id="A0A183U907"/>
<dbReference type="InterPro" id="IPR048395">
    <property type="entry name" value="Glyco_hydro_31_C"/>
</dbReference>
<reference evidence="2 3" key="2">
    <citation type="submission" date="2018-11" db="EMBL/GenBank/DDBJ databases">
        <authorList>
            <consortium name="Pathogen Informatics"/>
        </authorList>
    </citation>
    <scope>NUCLEOTIDE SEQUENCE [LARGE SCALE GENOMIC DNA]</scope>
</reference>
<evidence type="ECO:0000259" key="1">
    <source>
        <dbReference type="Pfam" id="PF21365"/>
    </source>
</evidence>
<gene>
    <name evidence="2" type="ORF">TCNE_LOCUS4978</name>
</gene>
<dbReference type="WBParaSite" id="TCNE_0000497701-mRNA-1">
    <property type="protein sequence ID" value="TCNE_0000497701-mRNA-1"/>
    <property type="gene ID" value="TCNE_0000497701"/>
</dbReference>
<dbReference type="Gene3D" id="2.60.40.1180">
    <property type="entry name" value="Golgi alpha-mannosidase II"/>
    <property type="match status" value="2"/>
</dbReference>
<dbReference type="InterPro" id="IPR013780">
    <property type="entry name" value="Glyco_hydro_b"/>
</dbReference>
<reference evidence="4" key="1">
    <citation type="submission" date="2016-06" db="UniProtKB">
        <authorList>
            <consortium name="WormBaseParasite"/>
        </authorList>
    </citation>
    <scope>IDENTIFICATION</scope>
</reference>
<evidence type="ECO:0000313" key="3">
    <source>
        <dbReference type="Proteomes" id="UP000050794"/>
    </source>
</evidence>
<name>A0A183U907_TOXCA</name>
<dbReference type="PANTHER" id="PTHR22762">
    <property type="entry name" value="ALPHA-GLUCOSIDASE"/>
    <property type="match status" value="1"/>
</dbReference>
<dbReference type="EMBL" id="UYWY01010143">
    <property type="protein sequence ID" value="VDM33448.1"/>
    <property type="molecule type" value="Genomic_DNA"/>
</dbReference>
<dbReference type="SUPFAM" id="SSF51011">
    <property type="entry name" value="Glycosyl hydrolase domain"/>
    <property type="match status" value="1"/>
</dbReference>
<organism evidence="3 4">
    <name type="scientific">Toxocara canis</name>
    <name type="common">Canine roundworm</name>
    <dbReference type="NCBI Taxonomy" id="6265"/>
    <lineage>
        <taxon>Eukaryota</taxon>
        <taxon>Metazoa</taxon>
        <taxon>Ecdysozoa</taxon>
        <taxon>Nematoda</taxon>
        <taxon>Chromadorea</taxon>
        <taxon>Rhabditida</taxon>
        <taxon>Spirurina</taxon>
        <taxon>Ascaridomorpha</taxon>
        <taxon>Ascaridoidea</taxon>
        <taxon>Toxocaridae</taxon>
        <taxon>Toxocara</taxon>
    </lineage>
</organism>
<dbReference type="Pfam" id="PF21365">
    <property type="entry name" value="Glyco_hydro_31_3rd"/>
    <property type="match status" value="1"/>
</dbReference>